<dbReference type="Proteomes" id="UP000233837">
    <property type="component" value="Unassembled WGS sequence"/>
</dbReference>
<dbReference type="AlphaFoldDB" id="A0A2I0WN28"/>
<protein>
    <submittedName>
        <fullName evidence="1">Putative mitochondrial protein</fullName>
    </submittedName>
</protein>
<evidence type="ECO:0000313" key="1">
    <source>
        <dbReference type="EMBL" id="PKU77070.1"/>
    </source>
</evidence>
<reference evidence="1 2" key="1">
    <citation type="journal article" date="2016" name="Sci. Rep.">
        <title>The Dendrobium catenatum Lindl. genome sequence provides insights into polysaccharide synthase, floral development and adaptive evolution.</title>
        <authorList>
            <person name="Zhang G.Q."/>
            <person name="Xu Q."/>
            <person name="Bian C."/>
            <person name="Tsai W.C."/>
            <person name="Yeh C.M."/>
            <person name="Liu K.W."/>
            <person name="Yoshida K."/>
            <person name="Zhang L.S."/>
            <person name="Chang S.B."/>
            <person name="Chen F."/>
            <person name="Shi Y."/>
            <person name="Su Y.Y."/>
            <person name="Zhang Y.Q."/>
            <person name="Chen L.J."/>
            <person name="Yin Y."/>
            <person name="Lin M."/>
            <person name="Huang H."/>
            <person name="Deng H."/>
            <person name="Wang Z.W."/>
            <person name="Zhu S.L."/>
            <person name="Zhao X."/>
            <person name="Deng C."/>
            <person name="Niu S.C."/>
            <person name="Huang J."/>
            <person name="Wang M."/>
            <person name="Liu G.H."/>
            <person name="Yang H.J."/>
            <person name="Xiao X.J."/>
            <person name="Hsiao Y.Y."/>
            <person name="Wu W.L."/>
            <person name="Chen Y.Y."/>
            <person name="Mitsuda N."/>
            <person name="Ohme-Takagi M."/>
            <person name="Luo Y.B."/>
            <person name="Van de Peer Y."/>
            <person name="Liu Z.J."/>
        </authorList>
    </citation>
    <scope>NUCLEOTIDE SEQUENCE [LARGE SCALE GENOMIC DNA]</scope>
    <source>
        <tissue evidence="1">The whole plant</tissue>
    </source>
</reference>
<reference evidence="1 2" key="2">
    <citation type="journal article" date="2017" name="Nature">
        <title>The Apostasia genome and the evolution of orchids.</title>
        <authorList>
            <person name="Zhang G.Q."/>
            <person name="Liu K.W."/>
            <person name="Li Z."/>
            <person name="Lohaus R."/>
            <person name="Hsiao Y.Y."/>
            <person name="Niu S.C."/>
            <person name="Wang J.Y."/>
            <person name="Lin Y.C."/>
            <person name="Xu Q."/>
            <person name="Chen L.J."/>
            <person name="Yoshida K."/>
            <person name="Fujiwara S."/>
            <person name="Wang Z.W."/>
            <person name="Zhang Y.Q."/>
            <person name="Mitsuda N."/>
            <person name="Wang M."/>
            <person name="Liu G.H."/>
            <person name="Pecoraro L."/>
            <person name="Huang H.X."/>
            <person name="Xiao X.J."/>
            <person name="Lin M."/>
            <person name="Wu X.Y."/>
            <person name="Wu W.L."/>
            <person name="Chen Y.Y."/>
            <person name="Chang S.B."/>
            <person name="Sakamoto S."/>
            <person name="Ohme-Takagi M."/>
            <person name="Yagi M."/>
            <person name="Zeng S.J."/>
            <person name="Shen C.Y."/>
            <person name="Yeh C.M."/>
            <person name="Luo Y.B."/>
            <person name="Tsai W.C."/>
            <person name="Van de Peer Y."/>
            <person name="Liu Z.J."/>
        </authorList>
    </citation>
    <scope>NUCLEOTIDE SEQUENCE [LARGE SCALE GENOMIC DNA]</scope>
    <source>
        <tissue evidence="1">The whole plant</tissue>
    </source>
</reference>
<dbReference type="EMBL" id="KZ502537">
    <property type="protein sequence ID" value="PKU77070.1"/>
    <property type="molecule type" value="Genomic_DNA"/>
</dbReference>
<keyword evidence="2" id="KW-1185">Reference proteome</keyword>
<dbReference type="PANTHER" id="PTHR11439:SF520">
    <property type="entry name" value="CYSTEINE-RICH RLK (RECEPTOR-LIKE PROTEIN KINASE) 8"/>
    <property type="match status" value="1"/>
</dbReference>
<dbReference type="PANTHER" id="PTHR11439">
    <property type="entry name" value="GAG-POL-RELATED RETROTRANSPOSON"/>
    <property type="match status" value="1"/>
</dbReference>
<proteinExistence type="predicted"/>
<sequence>MKALGLVHNFIGINIIHYPSRYFLSQQGYALSILQQANLTKCNPLSNPTFTKLPIDLSLDPLLSDPALYRRLTGSLQYLTLMRPDIAYAVNLLSQHMHNPQQLDVYLLKHTL</sequence>
<organism evidence="1 2">
    <name type="scientific">Dendrobium catenatum</name>
    <dbReference type="NCBI Taxonomy" id="906689"/>
    <lineage>
        <taxon>Eukaryota</taxon>
        <taxon>Viridiplantae</taxon>
        <taxon>Streptophyta</taxon>
        <taxon>Embryophyta</taxon>
        <taxon>Tracheophyta</taxon>
        <taxon>Spermatophyta</taxon>
        <taxon>Magnoliopsida</taxon>
        <taxon>Liliopsida</taxon>
        <taxon>Asparagales</taxon>
        <taxon>Orchidaceae</taxon>
        <taxon>Epidendroideae</taxon>
        <taxon>Malaxideae</taxon>
        <taxon>Dendrobiinae</taxon>
        <taxon>Dendrobium</taxon>
    </lineage>
</organism>
<evidence type="ECO:0000313" key="2">
    <source>
        <dbReference type="Proteomes" id="UP000233837"/>
    </source>
</evidence>
<accession>A0A2I0WN28</accession>
<gene>
    <name evidence="1" type="ORF">MA16_Dca001676</name>
</gene>
<name>A0A2I0WN28_9ASPA</name>